<evidence type="ECO:0000313" key="5">
    <source>
        <dbReference type="WBParaSite" id="ASIM_0000490101-mRNA-1"/>
    </source>
</evidence>
<sequence>MWSDASLIKPQGQDSKVRTMSEMGGGVAANAALPSAKEIRTLKETVQDLQKQLQEMSFKQEHLTRQVDGQRQMSHAISQPAIHSDLMYMQDGASASQNPYATLPHNIAKEVLLQQLQQPQQSPHTYPQPYAPQLDHQSNIYQSPNQQIPFCITQQQ</sequence>
<dbReference type="Proteomes" id="UP000267096">
    <property type="component" value="Unassembled WGS sequence"/>
</dbReference>
<evidence type="ECO:0000313" key="3">
    <source>
        <dbReference type="EMBL" id="VDK24330.1"/>
    </source>
</evidence>
<reference evidence="5" key="1">
    <citation type="submission" date="2017-02" db="UniProtKB">
        <authorList>
            <consortium name="WormBaseParasite"/>
        </authorList>
    </citation>
    <scope>IDENTIFICATION</scope>
</reference>
<reference evidence="3 4" key="2">
    <citation type="submission" date="2018-11" db="EMBL/GenBank/DDBJ databases">
        <authorList>
            <consortium name="Pathogen Informatics"/>
        </authorList>
    </citation>
    <scope>NUCLEOTIDE SEQUENCE [LARGE SCALE GENOMIC DNA]</scope>
</reference>
<dbReference type="AlphaFoldDB" id="A0A0M3JBC7"/>
<protein>
    <submittedName>
        <fullName evidence="5">LOB domain-containing protein</fullName>
    </submittedName>
</protein>
<feature type="coiled-coil region" evidence="1">
    <location>
        <begin position="39"/>
        <end position="66"/>
    </location>
</feature>
<dbReference type="EMBL" id="UYRR01008478">
    <property type="protein sequence ID" value="VDK24330.1"/>
    <property type="molecule type" value="Genomic_DNA"/>
</dbReference>
<proteinExistence type="predicted"/>
<gene>
    <name evidence="3" type="ORF">ASIM_LOCUS4710</name>
</gene>
<evidence type="ECO:0000256" key="2">
    <source>
        <dbReference type="SAM" id="MobiDB-lite"/>
    </source>
</evidence>
<accession>A0A0M3JBC7</accession>
<dbReference type="WBParaSite" id="ASIM_0000490101-mRNA-1">
    <property type="protein sequence ID" value="ASIM_0000490101-mRNA-1"/>
    <property type="gene ID" value="ASIM_0000490101"/>
</dbReference>
<organism evidence="5">
    <name type="scientific">Anisakis simplex</name>
    <name type="common">Herring worm</name>
    <dbReference type="NCBI Taxonomy" id="6269"/>
    <lineage>
        <taxon>Eukaryota</taxon>
        <taxon>Metazoa</taxon>
        <taxon>Ecdysozoa</taxon>
        <taxon>Nematoda</taxon>
        <taxon>Chromadorea</taxon>
        <taxon>Rhabditida</taxon>
        <taxon>Spirurina</taxon>
        <taxon>Ascaridomorpha</taxon>
        <taxon>Ascaridoidea</taxon>
        <taxon>Anisakidae</taxon>
        <taxon>Anisakis</taxon>
        <taxon>Anisakis simplex complex</taxon>
    </lineage>
</organism>
<evidence type="ECO:0000256" key="1">
    <source>
        <dbReference type="SAM" id="Coils"/>
    </source>
</evidence>
<evidence type="ECO:0000313" key="4">
    <source>
        <dbReference type="Proteomes" id="UP000267096"/>
    </source>
</evidence>
<feature type="region of interest" description="Disordered" evidence="2">
    <location>
        <begin position="117"/>
        <end position="136"/>
    </location>
</feature>
<name>A0A0M3JBC7_ANISI</name>
<keyword evidence="4" id="KW-1185">Reference proteome</keyword>
<keyword evidence="1" id="KW-0175">Coiled coil</keyword>